<proteinExistence type="predicted"/>
<keyword evidence="2" id="KW-1185">Reference proteome</keyword>
<organism evidence="1 2">
    <name type="scientific">Stephania cephalantha</name>
    <dbReference type="NCBI Taxonomy" id="152367"/>
    <lineage>
        <taxon>Eukaryota</taxon>
        <taxon>Viridiplantae</taxon>
        <taxon>Streptophyta</taxon>
        <taxon>Embryophyta</taxon>
        <taxon>Tracheophyta</taxon>
        <taxon>Spermatophyta</taxon>
        <taxon>Magnoliopsida</taxon>
        <taxon>Ranunculales</taxon>
        <taxon>Menispermaceae</taxon>
        <taxon>Menispermoideae</taxon>
        <taxon>Cissampelideae</taxon>
        <taxon>Stephania</taxon>
    </lineage>
</organism>
<evidence type="ECO:0000313" key="2">
    <source>
        <dbReference type="Proteomes" id="UP001419268"/>
    </source>
</evidence>
<name>A0AAP0DY74_9MAGN</name>
<dbReference type="AlphaFoldDB" id="A0AAP0DY74"/>
<dbReference type="InterPro" id="IPR027417">
    <property type="entry name" value="P-loop_NTPase"/>
</dbReference>
<reference evidence="1 2" key="1">
    <citation type="submission" date="2024-01" db="EMBL/GenBank/DDBJ databases">
        <title>Genome assemblies of Stephania.</title>
        <authorList>
            <person name="Yang L."/>
        </authorList>
    </citation>
    <scope>NUCLEOTIDE SEQUENCE [LARGE SCALE GENOMIC DNA]</scope>
    <source>
        <strain evidence="1">JXDWG</strain>
        <tissue evidence="1">Leaf</tissue>
    </source>
</reference>
<evidence type="ECO:0000313" key="1">
    <source>
        <dbReference type="EMBL" id="KAK9083239.1"/>
    </source>
</evidence>
<sequence>MIAAKASMRVGDVAATAAATRLATVSTEAELSICHITTGALLSENEQQGAEDPRGQDLTDGSIGRAALHVATFLDFSRYTWSHTGHDLFLDKNKDYVIAEHQALLSAASCSFVSGLFPPLLEESSKSSKFSSIGSRFKGVMEAIRINCLGILQGKHSEFLDRFSLLALDVLDGRLEQELLPLSKAIVDERIGNGEVSNKRVEVCEICGDYSHSAHDCPYYPQYENYHYSSYASPQPDFFGLMSNPQIPQHEGNQQFHQSTSLEDMMKQLIDNQQQFQRLFEELRQIDFEIPGLKDMETQFIQYNVRL</sequence>
<comment type="caution">
    <text evidence="1">The sequence shown here is derived from an EMBL/GenBank/DDBJ whole genome shotgun (WGS) entry which is preliminary data.</text>
</comment>
<dbReference type="EMBL" id="JBBNAG010000013">
    <property type="protein sequence ID" value="KAK9083239.1"/>
    <property type="molecule type" value="Genomic_DNA"/>
</dbReference>
<dbReference type="Gene3D" id="1.20.58.530">
    <property type="match status" value="1"/>
</dbReference>
<protein>
    <submittedName>
        <fullName evidence="1">Uncharacterized protein</fullName>
    </submittedName>
</protein>
<gene>
    <name evidence="1" type="ORF">Scep_029710</name>
</gene>
<dbReference type="SUPFAM" id="SSF52540">
    <property type="entry name" value="P-loop containing nucleoside triphosphate hydrolases"/>
    <property type="match status" value="1"/>
</dbReference>
<accession>A0AAP0DY74</accession>
<dbReference type="Proteomes" id="UP001419268">
    <property type="component" value="Unassembled WGS sequence"/>
</dbReference>